<evidence type="ECO:0000256" key="3">
    <source>
        <dbReference type="ARBA" id="ARBA00022801"/>
    </source>
</evidence>
<comment type="function">
    <text evidence="1 5">Hydrolyzes diadenosine 5',5'''-P1,P4-tetraphosphate to yield ADP.</text>
</comment>
<dbReference type="eggNOG" id="COG0639">
    <property type="taxonomic scope" value="Bacteria"/>
</dbReference>
<dbReference type="OrthoDB" id="9807890at2"/>
<comment type="catalytic activity">
    <reaction evidence="4 5">
        <text>P(1),P(4)-bis(5'-adenosyl) tetraphosphate + H2O = 2 ADP + 2 H(+)</text>
        <dbReference type="Rhea" id="RHEA:24252"/>
        <dbReference type="ChEBI" id="CHEBI:15377"/>
        <dbReference type="ChEBI" id="CHEBI:15378"/>
        <dbReference type="ChEBI" id="CHEBI:58141"/>
        <dbReference type="ChEBI" id="CHEBI:456216"/>
        <dbReference type="EC" id="3.6.1.41"/>
    </reaction>
</comment>
<dbReference type="PANTHER" id="PTHR40942:SF4">
    <property type="entry name" value="CYTOCHROME C5"/>
    <property type="match status" value="1"/>
</dbReference>
<organism evidence="7 8">
    <name type="scientific">Gallionella capsiferriformans (strain ES-2)</name>
    <name type="common">Gallionella ferruginea capsiferriformans (strain ES-2)</name>
    <dbReference type="NCBI Taxonomy" id="395494"/>
    <lineage>
        <taxon>Bacteria</taxon>
        <taxon>Pseudomonadati</taxon>
        <taxon>Pseudomonadota</taxon>
        <taxon>Betaproteobacteria</taxon>
        <taxon>Nitrosomonadales</taxon>
        <taxon>Gallionellaceae</taxon>
        <taxon>Gallionella</taxon>
    </lineage>
</organism>
<dbReference type="InterPro" id="IPR004843">
    <property type="entry name" value="Calcineurin-like_PHP"/>
</dbReference>
<dbReference type="EC" id="3.6.1.41" evidence="5"/>
<dbReference type="AlphaFoldDB" id="D9SDY3"/>
<evidence type="ECO:0000256" key="5">
    <source>
        <dbReference type="HAMAP-Rule" id="MF_00199"/>
    </source>
</evidence>
<proteinExistence type="inferred from homology"/>
<keyword evidence="8" id="KW-1185">Reference proteome</keyword>
<dbReference type="GO" id="GO:0008803">
    <property type="term" value="F:bis(5'-nucleosyl)-tetraphosphatase (symmetrical) activity"/>
    <property type="evidence" value="ECO:0007669"/>
    <property type="project" value="UniProtKB-UniRule"/>
</dbReference>
<evidence type="ECO:0000313" key="8">
    <source>
        <dbReference type="Proteomes" id="UP000001235"/>
    </source>
</evidence>
<dbReference type="RefSeq" id="WP_013294707.1">
    <property type="nucleotide sequence ID" value="NC_014394.1"/>
</dbReference>
<keyword evidence="3 5" id="KW-0378">Hydrolase</keyword>
<dbReference type="InterPro" id="IPR029052">
    <property type="entry name" value="Metallo-depent_PP-like"/>
</dbReference>
<dbReference type="PANTHER" id="PTHR40942">
    <property type="match status" value="1"/>
</dbReference>
<dbReference type="SUPFAM" id="SSF56300">
    <property type="entry name" value="Metallo-dependent phosphatases"/>
    <property type="match status" value="1"/>
</dbReference>
<gene>
    <name evidence="5" type="primary">apaH</name>
    <name evidence="7" type="ordered locus">Galf_2812</name>
</gene>
<dbReference type="HOGENOM" id="CLU_056184_1_0_4"/>
<protein>
    <recommendedName>
        <fullName evidence="5">Bis(5'-nucleosyl)-tetraphosphatase, symmetrical</fullName>
        <ecNumber evidence="5">3.6.1.41</ecNumber>
    </recommendedName>
    <alternativeName>
        <fullName evidence="5">Ap4A hydrolase</fullName>
    </alternativeName>
    <alternativeName>
        <fullName evidence="5">Diadenosine 5',5'''-P1,P4-tetraphosphate pyrophosphohydrolase</fullName>
    </alternativeName>
    <alternativeName>
        <fullName evidence="5">Diadenosine tetraphosphatase</fullName>
    </alternativeName>
</protein>
<name>D9SDY3_GALCS</name>
<dbReference type="Pfam" id="PF00149">
    <property type="entry name" value="Metallophos"/>
    <property type="match status" value="1"/>
</dbReference>
<dbReference type="Proteomes" id="UP000001235">
    <property type="component" value="Chromosome"/>
</dbReference>
<dbReference type="InterPro" id="IPR004617">
    <property type="entry name" value="ApaH"/>
</dbReference>
<evidence type="ECO:0000313" key="7">
    <source>
        <dbReference type="EMBL" id="ADL56805.1"/>
    </source>
</evidence>
<comment type="similarity">
    <text evidence="2 5">Belongs to the Ap4A hydrolase family.</text>
</comment>
<evidence type="ECO:0000256" key="4">
    <source>
        <dbReference type="ARBA" id="ARBA00049417"/>
    </source>
</evidence>
<reference evidence="7 8" key="1">
    <citation type="submission" date="2010-08" db="EMBL/GenBank/DDBJ databases">
        <title>Complete sequence of Gallionella capsiferriformans ES-2.</title>
        <authorList>
            <consortium name="US DOE Joint Genome Institute"/>
            <person name="Lucas S."/>
            <person name="Copeland A."/>
            <person name="Lapidus A."/>
            <person name="Cheng J.-F."/>
            <person name="Bruce D."/>
            <person name="Goodwin L."/>
            <person name="Pitluck S."/>
            <person name="Chertkov O."/>
            <person name="Davenport K.W."/>
            <person name="Detter J.C."/>
            <person name="Han C."/>
            <person name="Tapia R."/>
            <person name="Land M."/>
            <person name="Hauser L."/>
            <person name="Chang Y.-J."/>
            <person name="Jeffries C."/>
            <person name="Kyrpides N."/>
            <person name="Ivanova N."/>
            <person name="Mikhailova N."/>
            <person name="Shelobolina E.S."/>
            <person name="Picardal F."/>
            <person name="Roden E."/>
            <person name="Emerson D."/>
            <person name="Woyke T."/>
        </authorList>
    </citation>
    <scope>NUCLEOTIDE SEQUENCE [LARGE SCALE GENOMIC DNA]</scope>
    <source>
        <strain evidence="7 8">ES-2</strain>
    </source>
</reference>
<dbReference type="PIRSF" id="PIRSF000903">
    <property type="entry name" value="B5n-ttraPtase_sm"/>
    <property type="match status" value="1"/>
</dbReference>
<dbReference type="Gene3D" id="3.60.21.10">
    <property type="match status" value="1"/>
</dbReference>
<dbReference type="STRING" id="395494.Galf_2812"/>
<accession>D9SDY3</accession>
<evidence type="ECO:0000256" key="1">
    <source>
        <dbReference type="ARBA" id="ARBA00003413"/>
    </source>
</evidence>
<evidence type="ECO:0000259" key="6">
    <source>
        <dbReference type="Pfam" id="PF00149"/>
    </source>
</evidence>
<dbReference type="NCBIfam" id="NF001204">
    <property type="entry name" value="PRK00166.1"/>
    <property type="match status" value="1"/>
</dbReference>
<feature type="domain" description="Calcineurin-like phosphoesterase" evidence="6">
    <location>
        <begin position="1"/>
        <end position="154"/>
    </location>
</feature>
<dbReference type="NCBIfam" id="TIGR00668">
    <property type="entry name" value="apaH"/>
    <property type="match status" value="1"/>
</dbReference>
<dbReference type="EMBL" id="CP002159">
    <property type="protein sequence ID" value="ADL56805.1"/>
    <property type="molecule type" value="Genomic_DNA"/>
</dbReference>
<evidence type="ECO:0000256" key="2">
    <source>
        <dbReference type="ARBA" id="ARBA00005419"/>
    </source>
</evidence>
<dbReference type="KEGG" id="gca:Galf_2812"/>
<dbReference type="CDD" id="cd07422">
    <property type="entry name" value="MPP_ApaH"/>
    <property type="match status" value="1"/>
</dbReference>
<dbReference type="HAMAP" id="MF_00199">
    <property type="entry name" value="ApaH"/>
    <property type="match status" value="1"/>
</dbReference>
<sequence length="274" mass="30584">MAIYAVGDIQGCYTELVQLLEKIRFDPAVDKLWLVGDLVNRGADSLQVLRLVKSLGDAAITVLGNHDLHLLAVAYGQGRLHRGDTLDEILNAPDREELLTWLRHQRLLHVEGEFVLVHAGLLPGWTVAQAAGLAREVENALQSADYVDFLAHMYGNQPNAWDDTLTGYKRLRVITNALTRMRICTERGRMEFDFKAEQQNIPEGYRPWFDVAGRASFNATVIFGHWSALGLMIKPNAVALDTGCLWGGPLTAIRLDDREIIQVDCADSSVAKHW</sequence>